<keyword evidence="2" id="KW-0012">Acyltransferase</keyword>
<dbReference type="Proteomes" id="UP000037564">
    <property type="component" value="Unassembled WGS sequence"/>
</dbReference>
<evidence type="ECO:0000256" key="1">
    <source>
        <dbReference type="ARBA" id="ARBA00005686"/>
    </source>
</evidence>
<dbReference type="GO" id="GO:0016746">
    <property type="term" value="F:acyltransferase activity"/>
    <property type="evidence" value="ECO:0007669"/>
    <property type="project" value="UniProtKB-UniRule"/>
</dbReference>
<dbReference type="GO" id="GO:0031640">
    <property type="term" value="P:killing of cells of another organism"/>
    <property type="evidence" value="ECO:0007669"/>
    <property type="project" value="UniProtKB-KW"/>
</dbReference>
<keyword evidence="2" id="KW-0808">Transferase</keyword>
<dbReference type="Pfam" id="PF02794">
    <property type="entry name" value="HlyC"/>
    <property type="match status" value="1"/>
</dbReference>
<keyword evidence="2" id="KW-0963">Cytoplasm</keyword>
<protein>
    <recommendedName>
        <fullName evidence="2">RTX toxin-activating lysine-acyltransferase</fullName>
        <ecNumber evidence="2">2.3.1.-</ecNumber>
    </recommendedName>
</protein>
<dbReference type="GO" id="GO:0005737">
    <property type="term" value="C:cytoplasm"/>
    <property type="evidence" value="ECO:0007669"/>
    <property type="project" value="UniProtKB-SubCell"/>
</dbReference>
<dbReference type="PRINTS" id="PR01489">
    <property type="entry name" value="RTXTOXINC"/>
</dbReference>
<dbReference type="EMBL" id="LGZN01000065">
    <property type="protein sequence ID" value="KNF64667.1"/>
    <property type="molecule type" value="Genomic_DNA"/>
</dbReference>
<dbReference type="PATRIC" id="fig|562.11293.peg.5651"/>
<comment type="subcellular location">
    <subcellularLocation>
        <location evidence="2">Cytoplasm</location>
    </subcellularLocation>
</comment>
<dbReference type="AlphaFoldDB" id="A0A0B0VH10"/>
<accession>A0A0B0VH10</accession>
<sequence length="171" mass="20096">MKSNVFDVMGKVAWLWACSPLHRKWPLSVFAINVIPAIQTNQFALLTKDDLPVAFCSWASLDLECEVKYINDVTSLYAKDWISGERKWFIDWIAPFGHNMDLYKHMRKKYPYELFRAIRLDEYGKTGKIAEFHGGGIDKKLASKIFRQYHHELMSEVKNRQDFNFNIEKAN</sequence>
<evidence type="ECO:0000256" key="2">
    <source>
        <dbReference type="RuleBase" id="RU368102"/>
    </source>
</evidence>
<comment type="caution">
    <text evidence="3">The sequence shown here is derived from an EMBL/GenBank/DDBJ whole genome shotgun (WGS) entry which is preliminary data.</text>
</comment>
<comment type="similarity">
    <text evidence="1 2">Belongs to the RTX toxin acyltransferase family.</text>
</comment>
<organism evidence="3 4">
    <name type="scientific">Escherichia coli</name>
    <dbReference type="NCBI Taxonomy" id="562"/>
    <lineage>
        <taxon>Bacteria</taxon>
        <taxon>Pseudomonadati</taxon>
        <taxon>Pseudomonadota</taxon>
        <taxon>Gammaproteobacteria</taxon>
        <taxon>Enterobacterales</taxon>
        <taxon>Enterobacteriaceae</taxon>
        <taxon>Escherichia</taxon>
    </lineage>
</organism>
<name>A0A0B0VH10_ECOLX</name>
<gene>
    <name evidence="3" type="ORF">WR15_21520</name>
</gene>
<reference evidence="3 4" key="1">
    <citation type="submission" date="2015-07" db="EMBL/GenBank/DDBJ databases">
        <title>Genome sequences of 64 non-O157:H7 Shiga toxin-producing Escherichia coli strains.</title>
        <authorList>
            <person name="Gonzalez-Escalona N."/>
            <person name="Toro M."/>
            <person name="Timme R."/>
            <person name="Payne J."/>
        </authorList>
    </citation>
    <scope>NUCLEOTIDE SEQUENCE [LARGE SCALE GENOMIC DNA]</scope>
    <source>
        <strain evidence="3 4">CFSAN026843</strain>
    </source>
</reference>
<evidence type="ECO:0000313" key="3">
    <source>
        <dbReference type="EMBL" id="KNF64667.1"/>
    </source>
</evidence>
<keyword evidence="2" id="KW-0204">Cytolysis</keyword>
<dbReference type="RefSeq" id="WP_001355427.1">
    <property type="nucleotide sequence ID" value="NZ_BFKI01000026.1"/>
</dbReference>
<comment type="function">
    <text evidence="2">Involved in fatty acylation of protoxin at internal lysine residues, thereby converting it to the active toxin.</text>
</comment>
<proteinExistence type="inferred from homology"/>
<dbReference type="InterPro" id="IPR003996">
    <property type="entry name" value="RTX_toxin-activating_protC_bac"/>
</dbReference>
<dbReference type="EC" id="2.3.1.-" evidence="2"/>
<evidence type="ECO:0000313" key="4">
    <source>
        <dbReference type="Proteomes" id="UP000037564"/>
    </source>
</evidence>
<dbReference type="GO" id="GO:0009404">
    <property type="term" value="P:toxin metabolic process"/>
    <property type="evidence" value="ECO:0007669"/>
    <property type="project" value="UniProtKB-UniRule"/>
</dbReference>